<reference evidence="1" key="1">
    <citation type="journal article" date="2020" name="Stud. Mycol.">
        <title>101 Dothideomycetes genomes: a test case for predicting lifestyles and emergence of pathogens.</title>
        <authorList>
            <person name="Haridas S."/>
            <person name="Albert R."/>
            <person name="Binder M."/>
            <person name="Bloem J."/>
            <person name="Labutti K."/>
            <person name="Salamov A."/>
            <person name="Andreopoulos B."/>
            <person name="Baker S."/>
            <person name="Barry K."/>
            <person name="Bills G."/>
            <person name="Bluhm B."/>
            <person name="Cannon C."/>
            <person name="Castanera R."/>
            <person name="Culley D."/>
            <person name="Daum C."/>
            <person name="Ezra D."/>
            <person name="Gonzalez J."/>
            <person name="Henrissat B."/>
            <person name="Kuo A."/>
            <person name="Liang C."/>
            <person name="Lipzen A."/>
            <person name="Lutzoni F."/>
            <person name="Magnuson J."/>
            <person name="Mondo S."/>
            <person name="Nolan M."/>
            <person name="Ohm R."/>
            <person name="Pangilinan J."/>
            <person name="Park H.-J."/>
            <person name="Ramirez L."/>
            <person name="Alfaro M."/>
            <person name="Sun H."/>
            <person name="Tritt A."/>
            <person name="Yoshinaga Y."/>
            <person name="Zwiers L.-H."/>
            <person name="Turgeon B."/>
            <person name="Goodwin S."/>
            <person name="Spatafora J."/>
            <person name="Crous P."/>
            <person name="Grigoriev I."/>
        </authorList>
    </citation>
    <scope>NUCLEOTIDE SEQUENCE</scope>
    <source>
        <strain evidence="1">HMLAC05119</strain>
    </source>
</reference>
<dbReference type="EMBL" id="ML979139">
    <property type="protein sequence ID" value="KAF1913367.1"/>
    <property type="molecule type" value="Genomic_DNA"/>
</dbReference>
<dbReference type="AlphaFoldDB" id="A0A6A5QH20"/>
<proteinExistence type="predicted"/>
<accession>A0A6A5QH20</accession>
<dbReference type="OrthoDB" id="9992747at2759"/>
<keyword evidence="2" id="KW-1185">Reference proteome</keyword>
<organism evidence="1 2">
    <name type="scientific">Ampelomyces quisqualis</name>
    <name type="common">Powdery mildew agent</name>
    <dbReference type="NCBI Taxonomy" id="50730"/>
    <lineage>
        <taxon>Eukaryota</taxon>
        <taxon>Fungi</taxon>
        <taxon>Dikarya</taxon>
        <taxon>Ascomycota</taxon>
        <taxon>Pezizomycotina</taxon>
        <taxon>Dothideomycetes</taxon>
        <taxon>Pleosporomycetidae</taxon>
        <taxon>Pleosporales</taxon>
        <taxon>Pleosporineae</taxon>
        <taxon>Phaeosphaeriaceae</taxon>
        <taxon>Ampelomyces</taxon>
    </lineage>
</organism>
<sequence>MNMTHFAQITGSLESLERFCQTNEGPVCDASNMPFFGTIKSLSENTREHFAYLFDDHYMIRSLSSIAGDPEQRINRVR</sequence>
<gene>
    <name evidence="1" type="ORF">BDU57DRAFT_522255</name>
</gene>
<protein>
    <submittedName>
        <fullName evidence="1">Uncharacterized protein</fullName>
    </submittedName>
</protein>
<evidence type="ECO:0000313" key="2">
    <source>
        <dbReference type="Proteomes" id="UP000800096"/>
    </source>
</evidence>
<dbReference type="Proteomes" id="UP000800096">
    <property type="component" value="Unassembled WGS sequence"/>
</dbReference>
<evidence type="ECO:0000313" key="1">
    <source>
        <dbReference type="EMBL" id="KAF1913367.1"/>
    </source>
</evidence>
<name>A0A6A5QH20_AMPQU</name>